<comment type="caution">
    <text evidence="2">The sequence shown here is derived from an EMBL/GenBank/DDBJ whole genome shotgun (WGS) entry which is preliminary data.</text>
</comment>
<evidence type="ECO:0000259" key="1">
    <source>
        <dbReference type="Pfam" id="PF01966"/>
    </source>
</evidence>
<sequence length="214" mass="23438">MTTGSDSPALSAERKVDMVFELLENGSKRGYIGENISQLEHALQAALRAVESQAGDETVLAALLHDIGQFCSPSELRRMLVKDFGQEASESADGGTVSVGVVGHEKLGGDYLRKVGFSKKVSDLVESHVVAKRYLTAVDPEYYAGLSNASKQSFKFQGGPFTAEEVMAFKSDPLFEQKIQLRIWDDASKIVDFKTPSLEAYRDMAIRHLKSTTV</sequence>
<dbReference type="SUPFAM" id="SSF109604">
    <property type="entry name" value="HD-domain/PDEase-like"/>
    <property type="match status" value="2"/>
</dbReference>
<dbReference type="Pfam" id="PF01966">
    <property type="entry name" value="HD"/>
    <property type="match status" value="1"/>
</dbReference>
<name>A0A9W7Y081_9FUNG</name>
<accession>A0A9W7Y081</accession>
<evidence type="ECO:0000313" key="2">
    <source>
        <dbReference type="EMBL" id="KAJ1721562.1"/>
    </source>
</evidence>
<dbReference type="PANTHER" id="PTHR40202:SF1">
    <property type="entry name" value="HD DOMAIN-CONTAINING PROTEIN"/>
    <property type="match status" value="1"/>
</dbReference>
<organism evidence="2 3">
    <name type="scientific">Coemansia erecta</name>
    <dbReference type="NCBI Taxonomy" id="147472"/>
    <lineage>
        <taxon>Eukaryota</taxon>
        <taxon>Fungi</taxon>
        <taxon>Fungi incertae sedis</taxon>
        <taxon>Zoopagomycota</taxon>
        <taxon>Kickxellomycotina</taxon>
        <taxon>Kickxellomycetes</taxon>
        <taxon>Kickxellales</taxon>
        <taxon>Kickxellaceae</taxon>
        <taxon>Coemansia</taxon>
    </lineage>
</organism>
<feature type="domain" description="HD" evidence="1">
    <location>
        <begin position="40"/>
        <end position="132"/>
    </location>
</feature>
<dbReference type="PANTHER" id="PTHR40202">
    <property type="match status" value="1"/>
</dbReference>
<proteinExistence type="predicted"/>
<dbReference type="Proteomes" id="UP001149813">
    <property type="component" value="Unassembled WGS sequence"/>
</dbReference>
<gene>
    <name evidence="2" type="ORF">LPJ53_003938</name>
</gene>
<protein>
    <recommendedName>
        <fullName evidence="1">HD domain-containing protein</fullName>
    </recommendedName>
</protein>
<dbReference type="Gene3D" id="1.10.3210.10">
    <property type="entry name" value="Hypothetical protein af1432"/>
    <property type="match status" value="1"/>
</dbReference>
<dbReference type="EMBL" id="JANBOJ010000163">
    <property type="protein sequence ID" value="KAJ1721562.1"/>
    <property type="molecule type" value="Genomic_DNA"/>
</dbReference>
<reference evidence="2" key="1">
    <citation type="submission" date="2022-07" db="EMBL/GenBank/DDBJ databases">
        <title>Phylogenomic reconstructions and comparative analyses of Kickxellomycotina fungi.</title>
        <authorList>
            <person name="Reynolds N.K."/>
            <person name="Stajich J.E."/>
            <person name="Barry K."/>
            <person name="Grigoriev I.V."/>
            <person name="Crous P."/>
            <person name="Smith M.E."/>
        </authorList>
    </citation>
    <scope>NUCLEOTIDE SEQUENCE</scope>
    <source>
        <strain evidence="2">NBRC 32514</strain>
    </source>
</reference>
<evidence type="ECO:0000313" key="3">
    <source>
        <dbReference type="Proteomes" id="UP001149813"/>
    </source>
</evidence>
<dbReference type="InterPro" id="IPR052567">
    <property type="entry name" value="OP_Dioxygenase"/>
</dbReference>
<dbReference type="AlphaFoldDB" id="A0A9W7Y081"/>
<keyword evidence="3" id="KW-1185">Reference proteome</keyword>
<dbReference type="OrthoDB" id="445007at2759"/>
<dbReference type="InterPro" id="IPR006674">
    <property type="entry name" value="HD_domain"/>
</dbReference>